<name>A0A8H3J321_9LECA</name>
<evidence type="ECO:0000313" key="3">
    <source>
        <dbReference type="Proteomes" id="UP000664203"/>
    </source>
</evidence>
<dbReference type="EMBL" id="CAJPDR010000569">
    <property type="protein sequence ID" value="CAF9939802.1"/>
    <property type="molecule type" value="Genomic_DNA"/>
</dbReference>
<evidence type="ECO:0000313" key="2">
    <source>
        <dbReference type="EMBL" id="CAF9939802.1"/>
    </source>
</evidence>
<reference evidence="2" key="1">
    <citation type="submission" date="2021-03" db="EMBL/GenBank/DDBJ databases">
        <authorList>
            <person name="Tagirdzhanova G."/>
        </authorList>
    </citation>
    <scope>NUCLEOTIDE SEQUENCE</scope>
</reference>
<gene>
    <name evidence="2" type="ORF">ALECFALPRED_008292</name>
</gene>
<proteinExistence type="predicted"/>
<protein>
    <submittedName>
        <fullName evidence="2">Uncharacterized protein</fullName>
    </submittedName>
</protein>
<feature type="chain" id="PRO_5034038215" evidence="1">
    <location>
        <begin position="18"/>
        <end position="206"/>
    </location>
</feature>
<feature type="signal peptide" evidence="1">
    <location>
        <begin position="1"/>
        <end position="17"/>
    </location>
</feature>
<sequence length="206" mass="21797">MKHVLLPIAVVANLAMTTPIIERAPELVERTSGSISELATFDDLTPNPVPALSTIPDPYHDLGLVYLYNMQGTLSGVRPQSPPNYAANGPATDFPGNVIFTNINTNAKSFDLHSFYYGCLVATDTLLSTACALTAGAYATGSGDHVGSRSFEYNPGSLTNATMMEASFGSTFSGLEEVALTLTSSAATVNNTILVIDSIKYVVHIE</sequence>
<keyword evidence="3" id="KW-1185">Reference proteome</keyword>
<comment type="caution">
    <text evidence="2">The sequence shown here is derived from an EMBL/GenBank/DDBJ whole genome shotgun (WGS) entry which is preliminary data.</text>
</comment>
<dbReference type="OrthoDB" id="4729704at2759"/>
<organism evidence="2 3">
    <name type="scientific">Alectoria fallacina</name>
    <dbReference type="NCBI Taxonomy" id="1903189"/>
    <lineage>
        <taxon>Eukaryota</taxon>
        <taxon>Fungi</taxon>
        <taxon>Dikarya</taxon>
        <taxon>Ascomycota</taxon>
        <taxon>Pezizomycotina</taxon>
        <taxon>Lecanoromycetes</taxon>
        <taxon>OSLEUM clade</taxon>
        <taxon>Lecanoromycetidae</taxon>
        <taxon>Lecanorales</taxon>
        <taxon>Lecanorineae</taxon>
        <taxon>Parmeliaceae</taxon>
        <taxon>Alectoria</taxon>
    </lineage>
</organism>
<dbReference type="AlphaFoldDB" id="A0A8H3J321"/>
<accession>A0A8H3J321</accession>
<evidence type="ECO:0000256" key="1">
    <source>
        <dbReference type="SAM" id="SignalP"/>
    </source>
</evidence>
<keyword evidence="1" id="KW-0732">Signal</keyword>
<dbReference type="Proteomes" id="UP000664203">
    <property type="component" value="Unassembled WGS sequence"/>
</dbReference>